<organism evidence="5 6">
    <name type="scientific">Saccharomonospora azurea NA-128</name>
    <dbReference type="NCBI Taxonomy" id="882081"/>
    <lineage>
        <taxon>Bacteria</taxon>
        <taxon>Bacillati</taxon>
        <taxon>Actinomycetota</taxon>
        <taxon>Actinomycetes</taxon>
        <taxon>Pseudonocardiales</taxon>
        <taxon>Pseudonocardiaceae</taxon>
        <taxon>Saccharomonospora</taxon>
    </lineage>
</organism>
<evidence type="ECO:0000256" key="1">
    <source>
        <dbReference type="ARBA" id="ARBA00022603"/>
    </source>
</evidence>
<dbReference type="SUPFAM" id="SSF53335">
    <property type="entry name" value="S-adenosyl-L-methionine-dependent methyltransferases"/>
    <property type="match status" value="1"/>
</dbReference>
<dbReference type="EMBL" id="CM001466">
    <property type="protein sequence ID" value="EHY88797.1"/>
    <property type="molecule type" value="Genomic_DNA"/>
</dbReference>
<dbReference type="OrthoDB" id="9811589at2"/>
<reference evidence="5 6" key="1">
    <citation type="journal article" date="2012" name="Stand. Genomic Sci.">
        <title>Genome sequence of the soil bacterium Saccharomonospora azurea type strain (NA-128(T)).</title>
        <authorList>
            <person name="Klenk H.P."/>
            <person name="Held B."/>
            <person name="Lucas S."/>
            <person name="Lapidus A."/>
            <person name="Copeland A."/>
            <person name="Hammon N."/>
            <person name="Pitluck S."/>
            <person name="Goodwin L.A."/>
            <person name="Han C."/>
            <person name="Tapia R."/>
            <person name="Brambilla E.M."/>
            <person name="Potter G."/>
            <person name="Land M."/>
            <person name="Ivanova N."/>
            <person name="Rohde M."/>
            <person name="Goker M."/>
            <person name="Detter J.C."/>
            <person name="Kyrpides N.C."/>
            <person name="Woyke T."/>
        </authorList>
    </citation>
    <scope>NUCLEOTIDE SEQUENCE [LARGE SCALE GENOMIC DNA]</scope>
    <source>
        <strain evidence="5 6">NA-128</strain>
    </source>
</reference>
<dbReference type="CDD" id="cd02440">
    <property type="entry name" value="AdoMet_MTases"/>
    <property type="match status" value="1"/>
</dbReference>
<protein>
    <submittedName>
        <fullName evidence="5">Methylase involved in ubiquinone/menaquinone biosynthesis</fullName>
    </submittedName>
</protein>
<name>H8GD08_9PSEU</name>
<feature type="domain" description="Methyltransferase" evidence="4">
    <location>
        <begin position="40"/>
        <end position="132"/>
    </location>
</feature>
<dbReference type="GO" id="GO:0008168">
    <property type="term" value="F:methyltransferase activity"/>
    <property type="evidence" value="ECO:0007669"/>
    <property type="project" value="UniProtKB-KW"/>
</dbReference>
<dbReference type="GO" id="GO:0032259">
    <property type="term" value="P:methylation"/>
    <property type="evidence" value="ECO:0007669"/>
    <property type="project" value="UniProtKB-KW"/>
</dbReference>
<evidence type="ECO:0000259" key="4">
    <source>
        <dbReference type="Pfam" id="PF13649"/>
    </source>
</evidence>
<dbReference type="Proteomes" id="UP000004705">
    <property type="component" value="Chromosome"/>
</dbReference>
<dbReference type="InterPro" id="IPR029063">
    <property type="entry name" value="SAM-dependent_MTases_sf"/>
</dbReference>
<sequence length="241" mass="26639">MPDALYADPRLAPLYDPLDPDRSDLEPYLAMVEEFGARRVLDVGCGTGTFACLLAERGHEVVGVDPAAASLKVAAAKPFADRVRWLLGDATTVPRVDADLATMTANVAQVFLTEDAWRETLLAIHAALRPGGRLVFETRDPARRAWENWTPERTLDQAHVPGVGGVRSWCEVLDVAEPLVSFRWTYVLDADGTTLTSDSTLRFRERAEVEESLRATGYRVDDVRDAPDRPGREFVFVATRA</sequence>
<evidence type="ECO:0000256" key="3">
    <source>
        <dbReference type="ARBA" id="ARBA00022691"/>
    </source>
</evidence>
<dbReference type="PANTHER" id="PTHR43464:SF19">
    <property type="entry name" value="UBIQUINONE BIOSYNTHESIS O-METHYLTRANSFERASE, MITOCHONDRIAL"/>
    <property type="match status" value="1"/>
</dbReference>
<dbReference type="PANTHER" id="PTHR43464">
    <property type="entry name" value="METHYLTRANSFERASE"/>
    <property type="match status" value="1"/>
</dbReference>
<keyword evidence="1 5" id="KW-0489">Methyltransferase</keyword>
<gene>
    <name evidence="5" type="ORF">SacazDRAFT_01879</name>
</gene>
<evidence type="ECO:0000256" key="2">
    <source>
        <dbReference type="ARBA" id="ARBA00022679"/>
    </source>
</evidence>
<keyword evidence="5" id="KW-0830">Ubiquinone</keyword>
<evidence type="ECO:0000313" key="6">
    <source>
        <dbReference type="Proteomes" id="UP000004705"/>
    </source>
</evidence>
<evidence type="ECO:0000313" key="5">
    <source>
        <dbReference type="EMBL" id="EHY88797.1"/>
    </source>
</evidence>
<dbReference type="AlphaFoldDB" id="H8GD08"/>
<dbReference type="Gene3D" id="3.40.50.150">
    <property type="entry name" value="Vaccinia Virus protein VP39"/>
    <property type="match status" value="1"/>
</dbReference>
<keyword evidence="6" id="KW-1185">Reference proteome</keyword>
<dbReference type="InterPro" id="IPR041698">
    <property type="entry name" value="Methyltransf_25"/>
</dbReference>
<dbReference type="Pfam" id="PF13649">
    <property type="entry name" value="Methyltransf_25"/>
    <property type="match status" value="1"/>
</dbReference>
<accession>H8GD08</accession>
<dbReference type="HOGENOM" id="CLU_069129_7_4_11"/>
<keyword evidence="2" id="KW-0808">Transferase</keyword>
<dbReference type="RefSeq" id="WP_005440846.1">
    <property type="nucleotide sequence ID" value="NZ_CM001466.1"/>
</dbReference>
<proteinExistence type="predicted"/>
<keyword evidence="3" id="KW-0949">S-adenosyl-L-methionine</keyword>